<organism evidence="4 5">
    <name type="scientific">Ruminiclostridium papyrosolvens DSM 2782</name>
    <dbReference type="NCBI Taxonomy" id="588581"/>
    <lineage>
        <taxon>Bacteria</taxon>
        <taxon>Bacillati</taxon>
        <taxon>Bacillota</taxon>
        <taxon>Clostridia</taxon>
        <taxon>Eubacteriales</taxon>
        <taxon>Oscillospiraceae</taxon>
        <taxon>Ruminiclostridium</taxon>
    </lineage>
</organism>
<dbReference type="eggNOG" id="COG0655">
    <property type="taxonomic scope" value="Bacteria"/>
</dbReference>
<dbReference type="InterPro" id="IPR005025">
    <property type="entry name" value="FMN_Rdtase-like_dom"/>
</dbReference>
<evidence type="ECO:0000259" key="3">
    <source>
        <dbReference type="Pfam" id="PF03358"/>
    </source>
</evidence>
<dbReference type="SUPFAM" id="SSF52218">
    <property type="entry name" value="Flavoproteins"/>
    <property type="match status" value="1"/>
</dbReference>
<dbReference type="Pfam" id="PF03358">
    <property type="entry name" value="FMN_red"/>
    <property type="match status" value="1"/>
</dbReference>
<sequence>MIATLVYDGDIKTQNSEIIHNLLLDLFLQKNIEVKLFEVNRNNIRNCMGCNGCWIVTPGECVIEDSLNNINKSYVKSDLVVYLTPVVFGQYSSAIKNVMDRFIPNVLPFFEEKNGATVHPSRYEKYPRQILIGYGDDITEEERDTFFTLTSGKYNKNFDKVLLTALEKDNQEIISHIL</sequence>
<dbReference type="InterPro" id="IPR051796">
    <property type="entry name" value="ISF_SsuE-like"/>
</dbReference>
<protein>
    <submittedName>
        <fullName evidence="4">NADPH-dependent FMN reductase</fullName>
    </submittedName>
</protein>
<comment type="caution">
    <text evidence="4">The sequence shown here is derived from an EMBL/GenBank/DDBJ whole genome shotgun (WGS) entry which is preliminary data.</text>
</comment>
<dbReference type="GO" id="GO:0016491">
    <property type="term" value="F:oxidoreductase activity"/>
    <property type="evidence" value="ECO:0007669"/>
    <property type="project" value="InterPro"/>
</dbReference>
<dbReference type="Proteomes" id="UP000003860">
    <property type="component" value="Unassembled WGS sequence"/>
</dbReference>
<dbReference type="PANTHER" id="PTHR43278:SF2">
    <property type="entry name" value="IRON-SULFUR FLAVOPROTEIN"/>
    <property type="match status" value="1"/>
</dbReference>
<reference evidence="4" key="2">
    <citation type="submission" date="2011-01" db="EMBL/GenBank/DDBJ databases">
        <title>The Non-contiguous Finished genome of Clostridium papyrosolvens.</title>
        <authorList>
            <person name="Lucas S."/>
            <person name="Copeland A."/>
            <person name="Lapidus A."/>
            <person name="Cheng J.-F."/>
            <person name="Goodwin L."/>
            <person name="Pitluck S."/>
            <person name="Misra M."/>
            <person name="Chertkov O."/>
            <person name="Detter J.C."/>
            <person name="Han C."/>
            <person name="Tapia R."/>
            <person name="Land M."/>
            <person name="Hauser L."/>
            <person name="Kyrpides N."/>
            <person name="Ivanova N."/>
            <person name="Pagani I."/>
            <person name="Mouttaki H."/>
            <person name="He Z."/>
            <person name="Zhou J."/>
            <person name="Hemme C.L."/>
            <person name="Woyke T."/>
        </authorList>
    </citation>
    <scope>NUCLEOTIDE SEQUENCE [LARGE SCALE GENOMIC DNA]</scope>
    <source>
        <strain evidence="4">DSM 2782</strain>
    </source>
</reference>
<evidence type="ECO:0000256" key="2">
    <source>
        <dbReference type="ARBA" id="ARBA00022643"/>
    </source>
</evidence>
<name>F1TDR5_9FIRM</name>
<gene>
    <name evidence="4" type="ORF">Cpap_1944</name>
</gene>
<accession>F1TDR5</accession>
<dbReference type="STRING" id="588581.Cpap_1944"/>
<reference evidence="4" key="1">
    <citation type="submission" date="2009-07" db="EMBL/GenBank/DDBJ databases">
        <authorList>
            <consortium name="US DOE Joint Genome Institute (JGI-PGF)"/>
            <person name="Lucas S."/>
            <person name="Copeland A."/>
            <person name="Lapidus A."/>
            <person name="Glavina del Rio T."/>
            <person name="Tice H."/>
            <person name="Bruce D."/>
            <person name="Goodwin L."/>
            <person name="Pitluck S."/>
            <person name="Larimer F."/>
            <person name="Land M.L."/>
            <person name="Mouttaki H."/>
            <person name="He Z."/>
            <person name="Zhou J."/>
            <person name="Hemme C.L."/>
        </authorList>
    </citation>
    <scope>NUCLEOTIDE SEQUENCE</scope>
    <source>
        <strain evidence="4">DSM 2782</strain>
    </source>
</reference>
<keyword evidence="5" id="KW-1185">Reference proteome</keyword>
<dbReference type="RefSeq" id="WP_004619786.1">
    <property type="nucleotide sequence ID" value="NZ_ACXX02000008.1"/>
</dbReference>
<dbReference type="OrthoDB" id="9805976at2"/>
<dbReference type="AlphaFoldDB" id="F1TDR5"/>
<dbReference type="EMBL" id="ACXX02000008">
    <property type="protein sequence ID" value="EGD47361.1"/>
    <property type="molecule type" value="Genomic_DNA"/>
</dbReference>
<evidence type="ECO:0000313" key="4">
    <source>
        <dbReference type="EMBL" id="EGD47361.1"/>
    </source>
</evidence>
<keyword evidence="2" id="KW-0288">FMN</keyword>
<feature type="domain" description="NADPH-dependent FMN reductase-like" evidence="3">
    <location>
        <begin position="15"/>
        <end position="103"/>
    </location>
</feature>
<evidence type="ECO:0000256" key="1">
    <source>
        <dbReference type="ARBA" id="ARBA00022630"/>
    </source>
</evidence>
<keyword evidence="1" id="KW-0285">Flavoprotein</keyword>
<evidence type="ECO:0000313" key="5">
    <source>
        <dbReference type="Proteomes" id="UP000003860"/>
    </source>
</evidence>
<dbReference type="InterPro" id="IPR029039">
    <property type="entry name" value="Flavoprotein-like_sf"/>
</dbReference>
<dbReference type="Gene3D" id="3.40.50.360">
    <property type="match status" value="1"/>
</dbReference>
<dbReference type="PANTHER" id="PTHR43278">
    <property type="entry name" value="NAD(P)H-DEPENDENT FMN-CONTAINING OXIDOREDUCTASE YWQN-RELATED"/>
    <property type="match status" value="1"/>
</dbReference>
<proteinExistence type="predicted"/>